<comment type="caution">
    <text evidence="5">The sequence shown here is derived from an EMBL/GenBank/DDBJ whole genome shotgun (WGS) entry which is preliminary data.</text>
</comment>
<keyword evidence="3" id="KW-0378">Hydrolase</keyword>
<keyword evidence="4" id="KW-0482">Metalloprotease</keyword>
<evidence type="ECO:0000256" key="1">
    <source>
        <dbReference type="ARBA" id="ARBA00001947"/>
    </source>
</evidence>
<dbReference type="GO" id="GO:0008237">
    <property type="term" value="F:metallopeptidase activity"/>
    <property type="evidence" value="ECO:0007669"/>
    <property type="project" value="UniProtKB-KW"/>
</dbReference>
<reference evidence="5" key="1">
    <citation type="submission" date="2021-06" db="EMBL/GenBank/DDBJ databases">
        <title>44 bacteria genomes isolated from Dapeng, Shenzhen.</title>
        <authorList>
            <person name="Zheng W."/>
            <person name="Yu S."/>
            <person name="Huang Y."/>
        </authorList>
    </citation>
    <scope>NUCLEOTIDE SEQUENCE</scope>
    <source>
        <strain evidence="5">DP5N28-2</strain>
    </source>
</reference>
<dbReference type="InterPro" id="IPR012548">
    <property type="entry name" value="MATCAP"/>
</dbReference>
<evidence type="ECO:0000256" key="4">
    <source>
        <dbReference type="ARBA" id="ARBA00023049"/>
    </source>
</evidence>
<evidence type="ECO:0000313" key="5">
    <source>
        <dbReference type="EMBL" id="MBY5958898.1"/>
    </source>
</evidence>
<dbReference type="AlphaFoldDB" id="A0A953HQB6"/>
<organism evidence="5 6">
    <name type="scientific">Membranihabitans marinus</name>
    <dbReference type="NCBI Taxonomy" id="1227546"/>
    <lineage>
        <taxon>Bacteria</taxon>
        <taxon>Pseudomonadati</taxon>
        <taxon>Bacteroidota</taxon>
        <taxon>Saprospiria</taxon>
        <taxon>Saprospirales</taxon>
        <taxon>Saprospiraceae</taxon>
        <taxon>Membranihabitans</taxon>
    </lineage>
</organism>
<evidence type="ECO:0000256" key="2">
    <source>
        <dbReference type="ARBA" id="ARBA00022670"/>
    </source>
</evidence>
<dbReference type="Pfam" id="PF08014">
    <property type="entry name" value="MATCAP"/>
    <property type="match status" value="1"/>
</dbReference>
<keyword evidence="2" id="KW-0645">Protease</keyword>
<dbReference type="EMBL" id="JAHVHU010000010">
    <property type="protein sequence ID" value="MBY5958898.1"/>
    <property type="molecule type" value="Genomic_DNA"/>
</dbReference>
<dbReference type="RefSeq" id="WP_222580432.1">
    <property type="nucleotide sequence ID" value="NZ_JAHVHU010000010.1"/>
</dbReference>
<name>A0A953HQB6_9BACT</name>
<gene>
    <name evidence="5" type="ORF">KUV50_12170</name>
</gene>
<evidence type="ECO:0000313" key="6">
    <source>
        <dbReference type="Proteomes" id="UP000753961"/>
    </source>
</evidence>
<protein>
    <submittedName>
        <fullName evidence="5">DUF1704 domain-containing protein</fullName>
    </submittedName>
</protein>
<proteinExistence type="predicted"/>
<sequence>MLHFDELSEATITQILKSVKEQSVTNFSLPGSGMIHIESNLPYLIIYRRREEDEGTERFVISESSYLVIGNDNFEGYQNLLFALANQLSEKFELYLLLELYAGESNSHTFCIKGPAKRLTSTVEILKEELQHVNQLYPGIDTTVEIKDTTKRQREGEEPLMSIEDTKNCGAVLMGLEIPPIYRTDKKELYPVFFRAFRDFVIRSIHVAIFDLLRVQTSSGISSYMALGRQYLNDNVYEMDKALTDIEQSYQFLWLVSPSNIEDIKNKFFESDYEKVLPYHYRLLPIDPDVLKRKLYNLPIEEIADPAMAFIFREKREELDLQITMLGERGNTNFFYNSLRLYQNVENEVYEEAVSLLTTLPEIRHQKDEIMIDSLEFSSLARREFENFRNQDENFKTQVHIRSDVNVMMVSQGELYIPKAYTMNATEAEALIQHEVGTHILTYYNGSQQPLTQMRTGMAHYDPLQEGLAVMAEYLTGGLTANRLRTLAGRVVAGRALIDGGGFLEIFRVLTDDYGFTPERSFNITSRIMQGGGFLKDIIYLKGLIKLRKHLMDGGAYEELLAGKFGLRHFDIVKELTERKILKKGRLRPSYILDPDFETKLNLIRKGIPLSQMIKQ</sequence>
<dbReference type="PANTHER" id="PTHR31817">
    <property type="match status" value="1"/>
</dbReference>
<dbReference type="GO" id="GO:0006508">
    <property type="term" value="P:proteolysis"/>
    <property type="evidence" value="ECO:0007669"/>
    <property type="project" value="UniProtKB-KW"/>
</dbReference>
<evidence type="ECO:0000256" key="3">
    <source>
        <dbReference type="ARBA" id="ARBA00022801"/>
    </source>
</evidence>
<dbReference type="PANTHER" id="PTHR31817:SF0">
    <property type="entry name" value="CHROMOSOME UNDETERMINED SCAFFOLD_67, WHOLE GENOME SHOTGUN SEQUENCE"/>
    <property type="match status" value="1"/>
</dbReference>
<dbReference type="Proteomes" id="UP000753961">
    <property type="component" value="Unassembled WGS sequence"/>
</dbReference>
<keyword evidence="6" id="KW-1185">Reference proteome</keyword>
<dbReference type="SMART" id="SM01154">
    <property type="entry name" value="DUF1704"/>
    <property type="match status" value="1"/>
</dbReference>
<comment type="cofactor">
    <cofactor evidence="1">
        <name>Zn(2+)</name>
        <dbReference type="ChEBI" id="CHEBI:29105"/>
    </cofactor>
</comment>
<accession>A0A953HQB6</accession>
<dbReference type="GO" id="GO:0080164">
    <property type="term" value="P:regulation of nitric oxide metabolic process"/>
    <property type="evidence" value="ECO:0007669"/>
    <property type="project" value="TreeGrafter"/>
</dbReference>